<evidence type="ECO:0000313" key="3">
    <source>
        <dbReference type="Proteomes" id="UP001278500"/>
    </source>
</evidence>
<name>A0AAE0JDZ8_9PEZI</name>
<protein>
    <submittedName>
        <fullName evidence="2">Uncharacterized protein</fullName>
    </submittedName>
</protein>
<dbReference type="AlphaFoldDB" id="A0AAE0JDZ8"/>
<accession>A0AAE0JDZ8</accession>
<dbReference type="Proteomes" id="UP001278500">
    <property type="component" value="Unassembled WGS sequence"/>
</dbReference>
<evidence type="ECO:0000313" key="2">
    <source>
        <dbReference type="EMBL" id="KAK3343088.1"/>
    </source>
</evidence>
<keyword evidence="3" id="KW-1185">Reference proteome</keyword>
<dbReference type="GeneID" id="87868208"/>
<gene>
    <name evidence="2" type="ORF">B0H65DRAFT_590026</name>
</gene>
<feature type="compositionally biased region" description="Pro residues" evidence="1">
    <location>
        <begin position="38"/>
        <end position="47"/>
    </location>
</feature>
<reference evidence="2" key="2">
    <citation type="submission" date="2023-06" db="EMBL/GenBank/DDBJ databases">
        <authorList>
            <consortium name="Lawrence Berkeley National Laboratory"/>
            <person name="Haridas S."/>
            <person name="Hensen N."/>
            <person name="Bonometti L."/>
            <person name="Westerberg I."/>
            <person name="Brannstrom I.O."/>
            <person name="Guillou S."/>
            <person name="Cros-Aarteil S."/>
            <person name="Calhoun S."/>
            <person name="Kuo A."/>
            <person name="Mondo S."/>
            <person name="Pangilinan J."/>
            <person name="Riley R."/>
            <person name="Labutti K."/>
            <person name="Andreopoulos B."/>
            <person name="Lipzen A."/>
            <person name="Chen C."/>
            <person name="Yanf M."/>
            <person name="Daum C."/>
            <person name="Ng V."/>
            <person name="Clum A."/>
            <person name="Steindorff A."/>
            <person name="Ohm R."/>
            <person name="Martin F."/>
            <person name="Silar P."/>
            <person name="Natvig D."/>
            <person name="Lalanne C."/>
            <person name="Gautier V."/>
            <person name="Ament-Velasquez S.L."/>
            <person name="Kruys A."/>
            <person name="Hutchinson M.I."/>
            <person name="Powell A.J."/>
            <person name="Barry K."/>
            <person name="Miller A.N."/>
            <person name="Grigoriev I.V."/>
            <person name="Debuchy R."/>
            <person name="Gladieux P."/>
            <person name="Thoren M.H."/>
            <person name="Johannesson H."/>
        </authorList>
    </citation>
    <scope>NUCLEOTIDE SEQUENCE</scope>
    <source>
        <strain evidence="2">CBS 560.94</strain>
    </source>
</reference>
<proteinExistence type="predicted"/>
<dbReference type="EMBL" id="JAUEPP010000005">
    <property type="protein sequence ID" value="KAK3343088.1"/>
    <property type="molecule type" value="Genomic_DNA"/>
</dbReference>
<organism evidence="2 3">
    <name type="scientific">Neurospora tetraspora</name>
    <dbReference type="NCBI Taxonomy" id="94610"/>
    <lineage>
        <taxon>Eukaryota</taxon>
        <taxon>Fungi</taxon>
        <taxon>Dikarya</taxon>
        <taxon>Ascomycota</taxon>
        <taxon>Pezizomycotina</taxon>
        <taxon>Sordariomycetes</taxon>
        <taxon>Sordariomycetidae</taxon>
        <taxon>Sordariales</taxon>
        <taxon>Sordariaceae</taxon>
        <taxon>Neurospora</taxon>
    </lineage>
</organism>
<feature type="compositionally biased region" description="Low complexity" evidence="1">
    <location>
        <begin position="1"/>
        <end position="11"/>
    </location>
</feature>
<feature type="region of interest" description="Disordered" evidence="1">
    <location>
        <begin position="1"/>
        <end position="89"/>
    </location>
</feature>
<sequence>MSPNPTGTPTSKKPKPLFILPKSHFDKVASSDLLSKRPPTPYYPPSNPSGLLAEPSRGFQAKEDQHKDDQKEADGDGEKQKQKLQNAGL</sequence>
<reference evidence="2" key="1">
    <citation type="journal article" date="2023" name="Mol. Phylogenet. Evol.">
        <title>Genome-scale phylogeny and comparative genomics of the fungal order Sordariales.</title>
        <authorList>
            <person name="Hensen N."/>
            <person name="Bonometti L."/>
            <person name="Westerberg I."/>
            <person name="Brannstrom I.O."/>
            <person name="Guillou S."/>
            <person name="Cros-Aarteil S."/>
            <person name="Calhoun S."/>
            <person name="Haridas S."/>
            <person name="Kuo A."/>
            <person name="Mondo S."/>
            <person name="Pangilinan J."/>
            <person name="Riley R."/>
            <person name="LaButti K."/>
            <person name="Andreopoulos B."/>
            <person name="Lipzen A."/>
            <person name="Chen C."/>
            <person name="Yan M."/>
            <person name="Daum C."/>
            <person name="Ng V."/>
            <person name="Clum A."/>
            <person name="Steindorff A."/>
            <person name="Ohm R.A."/>
            <person name="Martin F."/>
            <person name="Silar P."/>
            <person name="Natvig D.O."/>
            <person name="Lalanne C."/>
            <person name="Gautier V."/>
            <person name="Ament-Velasquez S.L."/>
            <person name="Kruys A."/>
            <person name="Hutchinson M.I."/>
            <person name="Powell A.J."/>
            <person name="Barry K."/>
            <person name="Miller A.N."/>
            <person name="Grigoriev I.V."/>
            <person name="Debuchy R."/>
            <person name="Gladieux P."/>
            <person name="Hiltunen Thoren M."/>
            <person name="Johannesson H."/>
        </authorList>
    </citation>
    <scope>NUCLEOTIDE SEQUENCE</scope>
    <source>
        <strain evidence="2">CBS 560.94</strain>
    </source>
</reference>
<evidence type="ECO:0000256" key="1">
    <source>
        <dbReference type="SAM" id="MobiDB-lite"/>
    </source>
</evidence>
<feature type="compositionally biased region" description="Basic and acidic residues" evidence="1">
    <location>
        <begin position="60"/>
        <end position="81"/>
    </location>
</feature>
<comment type="caution">
    <text evidence="2">The sequence shown here is derived from an EMBL/GenBank/DDBJ whole genome shotgun (WGS) entry which is preliminary data.</text>
</comment>
<dbReference type="RefSeq" id="XP_062680881.1">
    <property type="nucleotide sequence ID" value="XM_062831054.1"/>
</dbReference>